<dbReference type="RefSeq" id="WP_012926542.1">
    <property type="nucleotide sequence ID" value="NC_013730.1"/>
</dbReference>
<dbReference type="PANTHER" id="PTHR43698:SF1">
    <property type="entry name" value="BLL4564 PROTEIN"/>
    <property type="match status" value="1"/>
</dbReference>
<dbReference type="CDD" id="cd02233">
    <property type="entry name" value="cupin_HNL-like"/>
    <property type="match status" value="1"/>
</dbReference>
<evidence type="ECO:0000259" key="2">
    <source>
        <dbReference type="Pfam" id="PF07883"/>
    </source>
</evidence>
<dbReference type="InterPro" id="IPR047263">
    <property type="entry name" value="HNL-like_cupin"/>
</dbReference>
<gene>
    <name evidence="3" type="ordered locus">Slin_1948</name>
</gene>
<dbReference type="SUPFAM" id="SSF51182">
    <property type="entry name" value="RmlC-like cupins"/>
    <property type="match status" value="1"/>
</dbReference>
<feature type="signal peptide" evidence="1">
    <location>
        <begin position="1"/>
        <end position="22"/>
    </location>
</feature>
<dbReference type="InterPro" id="IPR014710">
    <property type="entry name" value="RmlC-like_jellyroll"/>
</dbReference>
<dbReference type="Gene3D" id="2.60.120.10">
    <property type="entry name" value="Jelly Rolls"/>
    <property type="match status" value="1"/>
</dbReference>
<name>D2QCI8_SPILD</name>
<evidence type="ECO:0000313" key="4">
    <source>
        <dbReference type="Proteomes" id="UP000002028"/>
    </source>
</evidence>
<keyword evidence="4" id="KW-1185">Reference proteome</keyword>
<dbReference type="PANTHER" id="PTHR43698">
    <property type="entry name" value="RIBD C-TERMINAL DOMAIN CONTAINING PROTEIN"/>
    <property type="match status" value="1"/>
</dbReference>
<evidence type="ECO:0000256" key="1">
    <source>
        <dbReference type="SAM" id="SignalP"/>
    </source>
</evidence>
<dbReference type="InterPro" id="IPR013096">
    <property type="entry name" value="Cupin_2"/>
</dbReference>
<proteinExistence type="predicted"/>
<accession>D2QCI8</accession>
<dbReference type="InterPro" id="IPR011051">
    <property type="entry name" value="RmlC_Cupin_sf"/>
</dbReference>
<evidence type="ECO:0000313" key="3">
    <source>
        <dbReference type="EMBL" id="ADB37993.1"/>
    </source>
</evidence>
<dbReference type="Proteomes" id="UP000002028">
    <property type="component" value="Chromosome"/>
</dbReference>
<protein>
    <submittedName>
        <fullName evidence="3">Cupin 2 conserved barrel domain protein</fullName>
    </submittedName>
</protein>
<feature type="chain" id="PRO_5003033708" evidence="1">
    <location>
        <begin position="23"/>
        <end position="161"/>
    </location>
</feature>
<keyword evidence="1" id="KW-0732">Signal</keyword>
<dbReference type="KEGG" id="sli:Slin_1948"/>
<dbReference type="STRING" id="504472.Slin_1948"/>
<dbReference type="AlphaFoldDB" id="D2QCI8"/>
<organism evidence="3 4">
    <name type="scientific">Spirosoma linguale (strain ATCC 33905 / DSM 74 / LMG 10896 / Claus 1)</name>
    <dbReference type="NCBI Taxonomy" id="504472"/>
    <lineage>
        <taxon>Bacteria</taxon>
        <taxon>Pseudomonadati</taxon>
        <taxon>Bacteroidota</taxon>
        <taxon>Cytophagia</taxon>
        <taxon>Cytophagales</taxon>
        <taxon>Cytophagaceae</taxon>
        <taxon>Spirosoma</taxon>
    </lineage>
</organism>
<sequence>MRTSCFELTLVGVFFISLSATAQTSAPTAASKTTVFPKGEKAPAGNFTGTVWVQPLVDNDSVYNLISGSVTFESGARTNWHIHPTGQILMITEGTGYHQIKGQPRELIRRGEVVKCPPNVAHWHGASPGSSMTHIYMIPNTEKGIVQWLQPVSEEEYNRSK</sequence>
<feature type="domain" description="Cupin type-2" evidence="2">
    <location>
        <begin position="70"/>
        <end position="137"/>
    </location>
</feature>
<reference evidence="3 4" key="1">
    <citation type="journal article" date="2010" name="Stand. Genomic Sci.">
        <title>Complete genome sequence of Spirosoma linguale type strain (1).</title>
        <authorList>
            <person name="Lail K."/>
            <person name="Sikorski J."/>
            <person name="Saunders E."/>
            <person name="Lapidus A."/>
            <person name="Glavina Del Rio T."/>
            <person name="Copeland A."/>
            <person name="Tice H."/>
            <person name="Cheng J.-F."/>
            <person name="Lucas S."/>
            <person name="Nolan M."/>
            <person name="Bruce D."/>
            <person name="Goodwin L."/>
            <person name="Pitluck S."/>
            <person name="Ivanova N."/>
            <person name="Mavromatis K."/>
            <person name="Ovchinnikova G."/>
            <person name="Pati A."/>
            <person name="Chen A."/>
            <person name="Palaniappan K."/>
            <person name="Land M."/>
            <person name="Hauser L."/>
            <person name="Chang Y.-J."/>
            <person name="Jeffries C.D."/>
            <person name="Chain P."/>
            <person name="Brettin T."/>
            <person name="Detter J.C."/>
            <person name="Schuetze A."/>
            <person name="Rohde M."/>
            <person name="Tindall B.J."/>
            <person name="Goeker M."/>
            <person name="Bristow J."/>
            <person name="Eisen J.A."/>
            <person name="Markowitz V."/>
            <person name="Hugenholtz P."/>
            <person name="Kyrpides N.C."/>
            <person name="Klenk H.-P."/>
            <person name="Chen F."/>
        </authorList>
    </citation>
    <scope>NUCLEOTIDE SEQUENCE [LARGE SCALE GENOMIC DNA]</scope>
    <source>
        <strain evidence="4">ATCC 33905 / DSM 74 / LMG 10896 / Claus 1</strain>
    </source>
</reference>
<dbReference type="Pfam" id="PF07883">
    <property type="entry name" value="Cupin_2"/>
    <property type="match status" value="1"/>
</dbReference>
<dbReference type="HOGENOM" id="CLU_072993_2_1_10"/>
<dbReference type="EMBL" id="CP001769">
    <property type="protein sequence ID" value="ADB37993.1"/>
    <property type="molecule type" value="Genomic_DNA"/>
</dbReference>
<dbReference type="eggNOG" id="COG1917">
    <property type="taxonomic scope" value="Bacteria"/>
</dbReference>